<protein>
    <submittedName>
        <fullName evidence="1">Uncharacterized protein</fullName>
    </submittedName>
</protein>
<accession>A0A127VLH9</accession>
<dbReference type="RefSeq" id="WP_068406402.1">
    <property type="nucleotide sequence ID" value="NZ_CP014504.1"/>
</dbReference>
<reference evidence="1 2" key="1">
    <citation type="submission" date="2016-03" db="EMBL/GenBank/DDBJ databases">
        <title>Complete genome sequence of Pedobacter cryoconitis PAMC 27485.</title>
        <authorList>
            <person name="Lee J."/>
            <person name="Kim O.-S."/>
        </authorList>
    </citation>
    <scope>NUCLEOTIDE SEQUENCE [LARGE SCALE GENOMIC DNA]</scope>
    <source>
        <strain evidence="1 2">PAMC 27485</strain>
    </source>
</reference>
<sequence length="145" mass="16871">MFNELNKYKKNGHFFLMPEDKLKDVCNAPEKQVGIFLTYALKNGRVELVFIGGTGEVTKKGLNSIQNTGIGGLKDQLINGMQFTDIPREISWPAQMKKENVEALDVYWYITYNEKYTDSPGKVENILFERHYQLFQRMPRWNADL</sequence>
<keyword evidence="2" id="KW-1185">Reference proteome</keyword>
<dbReference type="PATRIC" id="fig|188932.3.peg.5088"/>
<dbReference type="EMBL" id="CP014504">
    <property type="protein sequence ID" value="AMQ01729.1"/>
    <property type="molecule type" value="Genomic_DNA"/>
</dbReference>
<gene>
    <name evidence="1" type="ORF">AY601_4909</name>
</gene>
<proteinExistence type="predicted"/>
<dbReference type="AlphaFoldDB" id="A0A127VLH9"/>
<name>A0A127VLH9_9SPHI</name>
<evidence type="ECO:0000313" key="2">
    <source>
        <dbReference type="Proteomes" id="UP000071561"/>
    </source>
</evidence>
<dbReference type="Proteomes" id="UP000071561">
    <property type="component" value="Chromosome"/>
</dbReference>
<dbReference type="OrthoDB" id="838435at2"/>
<dbReference type="KEGG" id="pcm:AY601_4909"/>
<organism evidence="1 2">
    <name type="scientific">Pedobacter cryoconitis</name>
    <dbReference type="NCBI Taxonomy" id="188932"/>
    <lineage>
        <taxon>Bacteria</taxon>
        <taxon>Pseudomonadati</taxon>
        <taxon>Bacteroidota</taxon>
        <taxon>Sphingobacteriia</taxon>
        <taxon>Sphingobacteriales</taxon>
        <taxon>Sphingobacteriaceae</taxon>
        <taxon>Pedobacter</taxon>
    </lineage>
</organism>
<evidence type="ECO:0000313" key="1">
    <source>
        <dbReference type="EMBL" id="AMQ01729.1"/>
    </source>
</evidence>